<dbReference type="STRING" id="797302.Halru_0915"/>
<keyword evidence="1" id="KW-1133">Transmembrane helix</keyword>
<reference evidence="2" key="1">
    <citation type="submission" date="2011-09" db="EMBL/GenBank/DDBJ databases">
        <title>Complete sequence of Halovivax ruber XH-70.</title>
        <authorList>
            <consortium name="US DOE Joint Genome Institute"/>
            <person name="Lucas S."/>
            <person name="Han J."/>
            <person name="Lapidus A."/>
            <person name="Cheng J.-F."/>
            <person name="Goodwin L."/>
            <person name="Pitluck S."/>
            <person name="Peters L."/>
            <person name="Mikhailova N."/>
            <person name="Davenport K."/>
            <person name="Detter J.C."/>
            <person name="Han C."/>
            <person name="Tapia R."/>
            <person name="Land M."/>
            <person name="Hauser L."/>
            <person name="Kyrpides N."/>
            <person name="Ivanova N."/>
            <person name="Pagani I."/>
            <person name="Sproer C."/>
            <person name="Anderson I."/>
            <person name="Woyke T."/>
        </authorList>
    </citation>
    <scope>NUCLEOTIDE SEQUENCE</scope>
    <source>
        <strain evidence="2">XH-70</strain>
    </source>
</reference>
<evidence type="ECO:0000313" key="3">
    <source>
        <dbReference type="Proteomes" id="UP000010846"/>
    </source>
</evidence>
<keyword evidence="1" id="KW-0472">Membrane</keyword>
<keyword evidence="1" id="KW-0812">Transmembrane</keyword>
<dbReference type="AlphaFoldDB" id="L0IBB4"/>
<evidence type="ECO:0000256" key="1">
    <source>
        <dbReference type="SAM" id="Phobius"/>
    </source>
</evidence>
<gene>
    <name evidence="2" type="ordered locus">Halru_0915</name>
</gene>
<name>L0IBB4_HALRX</name>
<accession>L0IBB4</accession>
<dbReference type="Proteomes" id="UP000010846">
    <property type="component" value="Chromosome"/>
</dbReference>
<sequence length="131" mass="14233">MTVSRVVGARQSRSRLSVVAACGNTDYSGVRTVASKPKNVLHPDAPTLGYDPVMLDDRSTLEAMFRTHPIESTLYTVLPAALAVVQLLSSVVTELSHTVALAFAVVLVGYAWLVTSYSVARFRRRRLDGLV</sequence>
<protein>
    <submittedName>
        <fullName evidence="2">Uncharacterized protein</fullName>
    </submittedName>
</protein>
<dbReference type="HOGENOM" id="CLU_1922733_0_0_2"/>
<evidence type="ECO:0000313" key="2">
    <source>
        <dbReference type="EMBL" id="AGB15536.1"/>
    </source>
</evidence>
<dbReference type="KEGG" id="hru:Halru_0915"/>
<dbReference type="eggNOG" id="arCOG10769">
    <property type="taxonomic scope" value="Archaea"/>
</dbReference>
<organism evidence="2 3">
    <name type="scientific">Halovivax ruber (strain DSM 18193 / JCM 13892 / XH-70)</name>
    <dbReference type="NCBI Taxonomy" id="797302"/>
    <lineage>
        <taxon>Archaea</taxon>
        <taxon>Methanobacteriati</taxon>
        <taxon>Methanobacteriota</taxon>
        <taxon>Stenosarchaea group</taxon>
        <taxon>Halobacteria</taxon>
        <taxon>Halobacteriales</taxon>
        <taxon>Natrialbaceae</taxon>
        <taxon>Halovivax</taxon>
    </lineage>
</organism>
<proteinExistence type="predicted"/>
<feature type="transmembrane region" description="Helical" evidence="1">
    <location>
        <begin position="74"/>
        <end position="93"/>
    </location>
</feature>
<feature type="transmembrane region" description="Helical" evidence="1">
    <location>
        <begin position="99"/>
        <end position="120"/>
    </location>
</feature>
<keyword evidence="3" id="KW-1185">Reference proteome</keyword>
<dbReference type="EMBL" id="CP003050">
    <property type="protein sequence ID" value="AGB15536.1"/>
    <property type="molecule type" value="Genomic_DNA"/>
</dbReference>